<comment type="caution">
    <text evidence="3">The sequence shown here is derived from an EMBL/GenBank/DDBJ whole genome shotgun (WGS) entry which is preliminary data.</text>
</comment>
<gene>
    <name evidence="3" type="ORF">Clacol_001923</name>
</gene>
<accession>A0AAV5A3D3</accession>
<feature type="compositionally biased region" description="Low complexity" evidence="2">
    <location>
        <begin position="97"/>
        <end position="111"/>
    </location>
</feature>
<protein>
    <submittedName>
        <fullName evidence="3">Uncharacterized protein</fullName>
    </submittedName>
</protein>
<dbReference type="Pfam" id="PF10454">
    <property type="entry name" value="DUF2458"/>
    <property type="match status" value="1"/>
</dbReference>
<dbReference type="AlphaFoldDB" id="A0AAV5A3D3"/>
<feature type="compositionally biased region" description="Polar residues" evidence="2">
    <location>
        <begin position="45"/>
        <end position="67"/>
    </location>
</feature>
<dbReference type="PANTHER" id="PTHR13054">
    <property type="entry name" value="DIGEORGE SYNDROME CRITICAL REGION 6 DGCR6 FAMILY MEMBER"/>
    <property type="match status" value="1"/>
</dbReference>
<reference evidence="3" key="1">
    <citation type="submission" date="2021-10" db="EMBL/GenBank/DDBJ databases">
        <title>De novo Genome Assembly of Clathrus columnatus (Basidiomycota, Fungi) Using Illumina and Nanopore Sequence Data.</title>
        <authorList>
            <person name="Ogiso-Tanaka E."/>
            <person name="Itagaki H."/>
            <person name="Hosoya T."/>
            <person name="Hosaka K."/>
        </authorList>
    </citation>
    <scope>NUCLEOTIDE SEQUENCE</scope>
    <source>
        <strain evidence="3">MO-923</strain>
    </source>
</reference>
<keyword evidence="4" id="KW-1185">Reference proteome</keyword>
<proteinExistence type="inferred from homology"/>
<dbReference type="EMBL" id="BPWL01000002">
    <property type="protein sequence ID" value="GJJ07718.1"/>
    <property type="molecule type" value="Genomic_DNA"/>
</dbReference>
<dbReference type="InterPro" id="IPR018858">
    <property type="entry name" value="DUF2458"/>
</dbReference>
<comment type="similarity">
    <text evidence="1">Belongs to the gonadal family.</text>
</comment>
<dbReference type="InterPro" id="IPR010849">
    <property type="entry name" value="Gonadal"/>
</dbReference>
<evidence type="ECO:0000313" key="3">
    <source>
        <dbReference type="EMBL" id="GJJ07718.1"/>
    </source>
</evidence>
<dbReference type="PANTHER" id="PTHR13054:SF2">
    <property type="entry name" value="PROTEIN DGCR6"/>
    <property type="match status" value="1"/>
</dbReference>
<name>A0AAV5A3D3_9AGAM</name>
<feature type="region of interest" description="Disordered" evidence="2">
    <location>
        <begin position="298"/>
        <end position="320"/>
    </location>
</feature>
<evidence type="ECO:0000313" key="4">
    <source>
        <dbReference type="Proteomes" id="UP001050691"/>
    </source>
</evidence>
<evidence type="ECO:0000256" key="1">
    <source>
        <dbReference type="ARBA" id="ARBA00005939"/>
    </source>
</evidence>
<feature type="region of interest" description="Disordered" evidence="2">
    <location>
        <begin position="97"/>
        <end position="124"/>
    </location>
</feature>
<evidence type="ECO:0000256" key="2">
    <source>
        <dbReference type="SAM" id="MobiDB-lite"/>
    </source>
</evidence>
<sequence>MSDFTNITARLHLTTSSQDPAGVQALLETLRKSQAWQDLDDQKDTTPSQCPSQANVELPGNASSSVPKKSVTPEVLKDTSESSPDILSLLARLQSTAEATSSRSTSTPIPTNRHIESAYPGHATRDIPAIPPVIHRLTAPLHHEKPPKKPALRPKSLRNMAYGQALLVIAELASDASFHENLKKIREQQNSLEKQLWEERTRIFKGQKERIKVAEKKAAIIGVNISEKEANSLSRSQEFRTSFMNEIKEFDLERVSSAWDNLITSQQRTLEELGVPGMFVTRDKIEREKQQRIIQVLEGLSGPDGSDNGVSAEIEQEEEP</sequence>
<organism evidence="3 4">
    <name type="scientific">Clathrus columnatus</name>
    <dbReference type="NCBI Taxonomy" id="1419009"/>
    <lineage>
        <taxon>Eukaryota</taxon>
        <taxon>Fungi</taxon>
        <taxon>Dikarya</taxon>
        <taxon>Basidiomycota</taxon>
        <taxon>Agaricomycotina</taxon>
        <taxon>Agaricomycetes</taxon>
        <taxon>Phallomycetidae</taxon>
        <taxon>Phallales</taxon>
        <taxon>Clathraceae</taxon>
        <taxon>Clathrus</taxon>
    </lineage>
</organism>
<dbReference type="Proteomes" id="UP001050691">
    <property type="component" value="Unassembled WGS sequence"/>
</dbReference>
<feature type="region of interest" description="Disordered" evidence="2">
    <location>
        <begin position="37"/>
        <end position="83"/>
    </location>
</feature>